<evidence type="ECO:0000313" key="2">
    <source>
        <dbReference type="EMBL" id="NIJ45876.1"/>
    </source>
</evidence>
<dbReference type="InterPro" id="IPR012467">
    <property type="entry name" value="DUF1684"/>
</dbReference>
<gene>
    <name evidence="2" type="ORF">FHR24_002347</name>
</gene>
<keyword evidence="3" id="KW-1185">Reference proteome</keyword>
<dbReference type="Pfam" id="PF07920">
    <property type="entry name" value="DUF1684"/>
    <property type="match status" value="1"/>
</dbReference>
<dbReference type="PANTHER" id="PTHR41913">
    <property type="entry name" value="DUF1684 DOMAIN-CONTAINING PROTEIN"/>
    <property type="match status" value="1"/>
</dbReference>
<protein>
    <recommendedName>
        <fullName evidence="4">DUF1684 domain-containing protein</fullName>
    </recommendedName>
</protein>
<keyword evidence="1" id="KW-0732">Signal</keyword>
<evidence type="ECO:0008006" key="4">
    <source>
        <dbReference type="Google" id="ProtNLM"/>
    </source>
</evidence>
<reference evidence="2 3" key="1">
    <citation type="submission" date="2020-03" db="EMBL/GenBank/DDBJ databases">
        <title>Genomic Encyclopedia of Type Strains, Phase IV (KMG-IV): sequencing the most valuable type-strain genomes for metagenomic binning, comparative biology and taxonomic classification.</title>
        <authorList>
            <person name="Goeker M."/>
        </authorList>
    </citation>
    <scope>NUCLEOTIDE SEQUENCE [LARGE SCALE GENOMIC DNA]</scope>
    <source>
        <strain evidence="2 3">DSM 101599</strain>
    </source>
</reference>
<name>A0ABX0UEC4_9FLAO</name>
<dbReference type="EMBL" id="JAASQL010000003">
    <property type="protein sequence ID" value="NIJ45876.1"/>
    <property type="molecule type" value="Genomic_DNA"/>
</dbReference>
<feature type="chain" id="PRO_5046167881" description="DUF1684 domain-containing protein" evidence="1">
    <location>
        <begin position="18"/>
        <end position="199"/>
    </location>
</feature>
<feature type="signal peptide" evidence="1">
    <location>
        <begin position="1"/>
        <end position="17"/>
    </location>
</feature>
<dbReference type="PANTHER" id="PTHR41913:SF1">
    <property type="entry name" value="DUF1684 DOMAIN-CONTAINING PROTEIN"/>
    <property type="match status" value="1"/>
</dbReference>
<evidence type="ECO:0000313" key="3">
    <source>
        <dbReference type="Proteomes" id="UP000745859"/>
    </source>
</evidence>
<proteinExistence type="predicted"/>
<dbReference type="RefSeq" id="WP_167188830.1">
    <property type="nucleotide sequence ID" value="NZ_JAASQL010000003.1"/>
</dbReference>
<dbReference type="Proteomes" id="UP000745859">
    <property type="component" value="Unassembled WGS sequence"/>
</dbReference>
<accession>A0ABX0UEC4</accession>
<sequence length="199" mass="22857">MKKFLIVILLISQFVSAQSKSYQQEINKHRTELNEYFKDKNKSPLAKSKIKKFTGLPFFKTQEKYKVNAKLSYTFNSPVTYISNTAGKTEAYQQYALASFSIDGKQLSLRIYQSLSLLKKKGFENYLFIPFTDNSNGKTTYNGGRYLDTTIPETPTGTIVLDFNKAYNPYCAYNKNYICPIPPKNNHLDIEILAGVKYK</sequence>
<organism evidence="2 3">
    <name type="scientific">Wenyingzhuangia heitensis</name>
    <dbReference type="NCBI Taxonomy" id="1487859"/>
    <lineage>
        <taxon>Bacteria</taxon>
        <taxon>Pseudomonadati</taxon>
        <taxon>Bacteroidota</taxon>
        <taxon>Flavobacteriia</taxon>
        <taxon>Flavobacteriales</taxon>
        <taxon>Flavobacteriaceae</taxon>
        <taxon>Wenyingzhuangia</taxon>
    </lineage>
</organism>
<comment type="caution">
    <text evidence="2">The sequence shown here is derived from an EMBL/GenBank/DDBJ whole genome shotgun (WGS) entry which is preliminary data.</text>
</comment>
<evidence type="ECO:0000256" key="1">
    <source>
        <dbReference type="SAM" id="SignalP"/>
    </source>
</evidence>